<gene>
    <name evidence="5" type="ORF">HG263_09420</name>
</gene>
<organism evidence="5 6">
    <name type="scientific">Pseudoalteromonas caenipelagi</name>
    <dbReference type="NCBI Taxonomy" id="2726988"/>
    <lineage>
        <taxon>Bacteria</taxon>
        <taxon>Pseudomonadati</taxon>
        <taxon>Pseudomonadota</taxon>
        <taxon>Gammaproteobacteria</taxon>
        <taxon>Alteromonadales</taxon>
        <taxon>Pseudoalteromonadaceae</taxon>
        <taxon>Pseudoalteromonas</taxon>
    </lineage>
</organism>
<evidence type="ECO:0000313" key="6">
    <source>
        <dbReference type="Proteomes" id="UP000586305"/>
    </source>
</evidence>
<feature type="signal peptide" evidence="3">
    <location>
        <begin position="1"/>
        <end position="25"/>
    </location>
</feature>
<name>A0A849VD87_9GAMM</name>
<feature type="region of interest" description="Disordered" evidence="2">
    <location>
        <begin position="96"/>
        <end position="119"/>
    </location>
</feature>
<dbReference type="SUPFAM" id="SSF110997">
    <property type="entry name" value="Sporulation related repeat"/>
    <property type="match status" value="1"/>
</dbReference>
<dbReference type="Gene3D" id="3.30.70.1070">
    <property type="entry name" value="Sporulation related repeat"/>
    <property type="match status" value="1"/>
</dbReference>
<dbReference type="Pfam" id="PF05036">
    <property type="entry name" value="SPOR"/>
    <property type="match status" value="1"/>
</dbReference>
<dbReference type="AlphaFoldDB" id="A0A849VD87"/>
<proteinExistence type="predicted"/>
<reference evidence="5 6" key="1">
    <citation type="submission" date="2020-04" db="EMBL/GenBank/DDBJ databases">
        <title>Pseudoalteromonas caenipelagi sp. nov., isolated from a tidal flat.</title>
        <authorList>
            <person name="Park S."/>
            <person name="Yoon J.-H."/>
        </authorList>
    </citation>
    <scope>NUCLEOTIDE SEQUENCE [LARGE SCALE GENOMIC DNA]</scope>
    <source>
        <strain evidence="5 6">JBTF-M23</strain>
    </source>
</reference>
<dbReference type="InterPro" id="IPR007730">
    <property type="entry name" value="SPOR-like_dom"/>
</dbReference>
<dbReference type="PROSITE" id="PS51724">
    <property type="entry name" value="SPOR"/>
    <property type="match status" value="1"/>
</dbReference>
<keyword evidence="3" id="KW-0732">Signal</keyword>
<dbReference type="GO" id="GO:0042834">
    <property type="term" value="F:peptidoglycan binding"/>
    <property type="evidence" value="ECO:0007669"/>
    <property type="project" value="InterPro"/>
</dbReference>
<dbReference type="EMBL" id="JABBPG010000003">
    <property type="protein sequence ID" value="NOU50750.1"/>
    <property type="molecule type" value="Genomic_DNA"/>
</dbReference>
<feature type="coiled-coil region" evidence="1">
    <location>
        <begin position="35"/>
        <end position="62"/>
    </location>
</feature>
<feature type="chain" id="PRO_5032766404" evidence="3">
    <location>
        <begin position="26"/>
        <end position="238"/>
    </location>
</feature>
<evidence type="ECO:0000259" key="4">
    <source>
        <dbReference type="PROSITE" id="PS51724"/>
    </source>
</evidence>
<evidence type="ECO:0000313" key="5">
    <source>
        <dbReference type="EMBL" id="NOU50750.1"/>
    </source>
</evidence>
<dbReference type="RefSeq" id="WP_171625828.1">
    <property type="nucleotide sequence ID" value="NZ_JABBPG010000003.1"/>
</dbReference>
<comment type="caution">
    <text evidence="5">The sequence shown here is derived from an EMBL/GenBank/DDBJ whole genome shotgun (WGS) entry which is preliminary data.</text>
</comment>
<feature type="compositionally biased region" description="Low complexity" evidence="2">
    <location>
        <begin position="103"/>
        <end position="113"/>
    </location>
</feature>
<protein>
    <submittedName>
        <fullName evidence="5">SPOR domain-containing protein</fullName>
    </submittedName>
</protein>
<evidence type="ECO:0000256" key="3">
    <source>
        <dbReference type="SAM" id="SignalP"/>
    </source>
</evidence>
<dbReference type="Proteomes" id="UP000586305">
    <property type="component" value="Unassembled WGS sequence"/>
</dbReference>
<evidence type="ECO:0000256" key="2">
    <source>
        <dbReference type="SAM" id="MobiDB-lite"/>
    </source>
</evidence>
<sequence>MFRCRFSKKQWVLGVATFVMLNGCAATKPNKENVATITKSELEHLQQAAQQWQEAKDGVKRLLKIEKDLSVLISQLDGLVKQQITQQAAQNMYAVSDTKMPDSSSKQQSSGKSEVINPATPVVHSSALEATAVKTNQRAPANLSAKTSALKYALQLSSVTQKSRLDNLIPDLKAKLPKTLGENLNIETAQVNNVTFYRLKAGGYVDKQQALDVCTNLKAKSINCIVSLFDEQSAKTRL</sequence>
<dbReference type="InterPro" id="IPR036680">
    <property type="entry name" value="SPOR-like_sf"/>
</dbReference>
<keyword evidence="1" id="KW-0175">Coiled coil</keyword>
<keyword evidence="6" id="KW-1185">Reference proteome</keyword>
<accession>A0A849VD87</accession>
<evidence type="ECO:0000256" key="1">
    <source>
        <dbReference type="SAM" id="Coils"/>
    </source>
</evidence>
<feature type="domain" description="SPOR" evidence="4">
    <location>
        <begin position="146"/>
        <end position="233"/>
    </location>
</feature>